<dbReference type="GO" id="GO:0034204">
    <property type="term" value="P:lipid translocation"/>
    <property type="evidence" value="ECO:0007669"/>
    <property type="project" value="TreeGrafter"/>
</dbReference>
<keyword evidence="7 8" id="KW-0472">Membrane</keyword>
<feature type="transmembrane region" description="Helical" evidence="8">
    <location>
        <begin position="126"/>
        <end position="148"/>
    </location>
</feature>
<feature type="transmembrane region" description="Helical" evidence="8">
    <location>
        <begin position="298"/>
        <end position="324"/>
    </location>
</feature>
<comment type="caution">
    <text evidence="10">The sequence shown here is derived from an EMBL/GenBank/DDBJ whole genome shotgun (WGS) entry which is preliminary data.</text>
</comment>
<feature type="transmembrane region" description="Helical" evidence="8">
    <location>
        <begin position="183"/>
        <end position="204"/>
    </location>
</feature>
<evidence type="ECO:0000256" key="5">
    <source>
        <dbReference type="ARBA" id="ARBA00022984"/>
    </source>
</evidence>
<dbReference type="GO" id="GO:0009252">
    <property type="term" value="P:peptidoglycan biosynthetic process"/>
    <property type="evidence" value="ECO:0007669"/>
    <property type="project" value="UniProtKB-UniRule"/>
</dbReference>
<dbReference type="InterPro" id="IPR004268">
    <property type="entry name" value="MurJ"/>
</dbReference>
<feature type="transmembrane region" description="Helical" evidence="8">
    <location>
        <begin position="344"/>
        <end position="365"/>
    </location>
</feature>
<feature type="transmembrane region" description="Helical" evidence="8">
    <location>
        <begin position="268"/>
        <end position="286"/>
    </location>
</feature>
<keyword evidence="8 9" id="KW-0961">Cell wall biogenesis/degradation</keyword>
<dbReference type="InterPro" id="IPR051050">
    <property type="entry name" value="Lipid_II_flippase_MurJ/MviN"/>
</dbReference>
<dbReference type="CDD" id="cd13123">
    <property type="entry name" value="MATE_MurJ_like"/>
    <property type="match status" value="1"/>
</dbReference>
<comment type="subcellular location">
    <subcellularLocation>
        <location evidence="1 8">Cell membrane</location>
        <topology evidence="1 8">Multi-pass membrane protein</topology>
    </subcellularLocation>
</comment>
<dbReference type="GO" id="GO:0008360">
    <property type="term" value="P:regulation of cell shape"/>
    <property type="evidence" value="ECO:0007669"/>
    <property type="project" value="UniProtKB-UniRule"/>
</dbReference>
<protein>
    <recommendedName>
        <fullName evidence="8">Probable lipid II flippase MurJ</fullName>
    </recommendedName>
</protein>
<proteinExistence type="inferred from homology"/>
<feature type="transmembrane region" description="Helical" evidence="8">
    <location>
        <begin position="225"/>
        <end position="244"/>
    </location>
</feature>
<organism evidence="10 11">
    <name type="scientific">Romboutsia weinsteinii</name>
    <dbReference type="NCBI Taxonomy" id="2020949"/>
    <lineage>
        <taxon>Bacteria</taxon>
        <taxon>Bacillati</taxon>
        <taxon>Bacillota</taxon>
        <taxon>Clostridia</taxon>
        <taxon>Peptostreptococcales</taxon>
        <taxon>Peptostreptococcaceae</taxon>
        <taxon>Romboutsia</taxon>
    </lineage>
</organism>
<feature type="transmembrane region" description="Helical" evidence="8">
    <location>
        <begin position="473"/>
        <end position="494"/>
    </location>
</feature>
<reference evidence="10 11" key="1">
    <citation type="journal article" date="2017" name="Genome Announc.">
        <title>Draft Genome Sequence of Romboutsia weinsteinii sp. nov. Strain CCRI-19649(T) Isolated from Surface Water.</title>
        <authorList>
            <person name="Maheux A.F."/>
            <person name="Boudreau D.K."/>
            <person name="Berube E."/>
            <person name="Boissinot M."/>
            <person name="Cantin P."/>
            <person name="Raymond F."/>
            <person name="Corbeil J."/>
            <person name="Omar R.F."/>
            <person name="Bergeron M.G."/>
        </authorList>
    </citation>
    <scope>NUCLEOTIDE SEQUENCE [LARGE SCALE GENOMIC DNA]</scope>
    <source>
        <strain evidence="10 11">CCRI-19649</strain>
    </source>
</reference>
<keyword evidence="4 8" id="KW-0133">Cell shape</keyword>
<evidence type="ECO:0000256" key="4">
    <source>
        <dbReference type="ARBA" id="ARBA00022960"/>
    </source>
</evidence>
<sequence>MSKTAKAALGLMIVTMASKLLGFAREQVLGYYYGIGDYASAYITAMNIPLVIFAAVGTAIATTFIPIYMEVDSSKGKEISNKFTSNVCNVVIVLGLILSILGFIFAEPLVKLFAFKFEGEILYTTVRFSRIMIFGMVFIGLSNVMTAYLQAKSNFTVPGLIGFPYNIIIIISIILSASGNIDILAYGTLFAMASQFLFQVPFAYKMSYKYKPYIKMNDEHIKKMIWLIAPIFIGVAVNQVNIIVDRSVASAIGTEIIPALNYANRLNGFVQGLFITSVASVIYPMLSRLSADKNNEKFIGAVSTSVNSVILLMIPISIGAIVLAKPVVRLVFERGEFDAYATQLTSISLIMYSIGMTAFGLRDILSKVFYSLQDTKSPMINGALAVGINIILNIVFAKLIGYAGLPLATSTSAIICILLLFKNLKKKVGYYGQDKIAKTTIKSLIASLIMGVITWFVYKGMSTLLGEGFINEAISLLTSITLGVVSYSIVVLFMKIDEVSMVLDTIKKKLKK</sequence>
<keyword evidence="8 9" id="KW-0813">Transport</keyword>
<accession>A0A371J3P3</accession>
<dbReference type="GO" id="GO:0071555">
    <property type="term" value="P:cell wall organization"/>
    <property type="evidence" value="ECO:0007669"/>
    <property type="project" value="UniProtKB-UniRule"/>
</dbReference>
<dbReference type="OrthoDB" id="9804143at2"/>
<comment type="function">
    <text evidence="8 9">Involved in peptidoglycan biosynthesis. Transports lipid-linked peptidoglycan precursors from the inner to the outer leaflet of the cytoplasmic membrane.</text>
</comment>
<keyword evidence="6 8" id="KW-1133">Transmembrane helix</keyword>
<comment type="similarity">
    <text evidence="8 9">Belongs to the MurJ/MviN family.</text>
</comment>
<feature type="transmembrane region" description="Helical" evidence="8">
    <location>
        <begin position="48"/>
        <end position="71"/>
    </location>
</feature>
<name>A0A371J3P3_9FIRM</name>
<feature type="transmembrane region" description="Helical" evidence="8">
    <location>
        <begin position="402"/>
        <end position="421"/>
    </location>
</feature>
<evidence type="ECO:0000256" key="8">
    <source>
        <dbReference type="HAMAP-Rule" id="MF_02078"/>
    </source>
</evidence>
<keyword evidence="2 8" id="KW-1003">Cell membrane</keyword>
<feature type="transmembrane region" description="Helical" evidence="8">
    <location>
        <begin position="155"/>
        <end position="177"/>
    </location>
</feature>
<dbReference type="NCBIfam" id="TIGR01695">
    <property type="entry name" value="murJ_mviN"/>
    <property type="match status" value="1"/>
</dbReference>
<dbReference type="PANTHER" id="PTHR47019">
    <property type="entry name" value="LIPID II FLIPPASE MURJ"/>
    <property type="match status" value="1"/>
</dbReference>
<evidence type="ECO:0000256" key="2">
    <source>
        <dbReference type="ARBA" id="ARBA00022475"/>
    </source>
</evidence>
<keyword evidence="11" id="KW-1185">Reference proteome</keyword>
<feature type="transmembrane region" description="Helical" evidence="8">
    <location>
        <begin position="377"/>
        <end position="396"/>
    </location>
</feature>
<dbReference type="Proteomes" id="UP000215694">
    <property type="component" value="Unassembled WGS sequence"/>
</dbReference>
<evidence type="ECO:0000313" key="10">
    <source>
        <dbReference type="EMBL" id="RDY27400.1"/>
    </source>
</evidence>
<dbReference type="EMBL" id="NOJY02000013">
    <property type="protein sequence ID" value="RDY27400.1"/>
    <property type="molecule type" value="Genomic_DNA"/>
</dbReference>
<feature type="transmembrane region" description="Helical" evidence="8">
    <location>
        <begin position="441"/>
        <end position="458"/>
    </location>
</feature>
<keyword evidence="3 8" id="KW-0812">Transmembrane</keyword>
<comment type="pathway">
    <text evidence="8">Cell wall biogenesis; peptidoglycan biosynthesis.</text>
</comment>
<dbReference type="PRINTS" id="PR01806">
    <property type="entry name" value="VIRFACTRMVIN"/>
</dbReference>
<feature type="transmembrane region" description="Helical" evidence="8">
    <location>
        <begin position="83"/>
        <end position="106"/>
    </location>
</feature>
<evidence type="ECO:0000256" key="7">
    <source>
        <dbReference type="ARBA" id="ARBA00023136"/>
    </source>
</evidence>
<dbReference type="Pfam" id="PF03023">
    <property type="entry name" value="MurJ"/>
    <property type="match status" value="1"/>
</dbReference>
<dbReference type="PANTHER" id="PTHR47019:SF1">
    <property type="entry name" value="LIPID II FLIPPASE MURJ"/>
    <property type="match status" value="1"/>
</dbReference>
<dbReference type="HAMAP" id="MF_02078">
    <property type="entry name" value="MurJ_MviN"/>
    <property type="match status" value="1"/>
</dbReference>
<dbReference type="AlphaFoldDB" id="A0A371J3P3"/>
<dbReference type="PIRSF" id="PIRSF002869">
    <property type="entry name" value="MviN"/>
    <property type="match status" value="1"/>
</dbReference>
<evidence type="ECO:0000313" key="11">
    <source>
        <dbReference type="Proteomes" id="UP000215694"/>
    </source>
</evidence>
<gene>
    <name evidence="10" type="primary">mviN</name>
    <name evidence="8" type="synonym">murJ</name>
    <name evidence="10" type="ORF">CHL78_009290</name>
</gene>
<evidence type="ECO:0000256" key="3">
    <source>
        <dbReference type="ARBA" id="ARBA00022692"/>
    </source>
</evidence>
<evidence type="ECO:0000256" key="9">
    <source>
        <dbReference type="PIRNR" id="PIRNR002869"/>
    </source>
</evidence>
<dbReference type="UniPathway" id="UPA00219"/>
<evidence type="ECO:0000256" key="1">
    <source>
        <dbReference type="ARBA" id="ARBA00004651"/>
    </source>
</evidence>
<dbReference type="RefSeq" id="WP_094366140.1">
    <property type="nucleotide sequence ID" value="NZ_NOJY02000013.1"/>
</dbReference>
<dbReference type="GO" id="GO:0005886">
    <property type="term" value="C:plasma membrane"/>
    <property type="evidence" value="ECO:0007669"/>
    <property type="project" value="UniProtKB-SubCell"/>
</dbReference>
<keyword evidence="5 8" id="KW-0573">Peptidoglycan synthesis</keyword>
<evidence type="ECO:0000256" key="6">
    <source>
        <dbReference type="ARBA" id="ARBA00022989"/>
    </source>
</evidence>
<dbReference type="GO" id="GO:0015648">
    <property type="term" value="F:lipid-linked peptidoglycan transporter activity"/>
    <property type="evidence" value="ECO:0007669"/>
    <property type="project" value="UniProtKB-UniRule"/>
</dbReference>